<comment type="similarity">
    <text evidence="3">Belongs to the glucosamine/galactosamine-6-phosphate isomerase family.</text>
</comment>
<dbReference type="HOGENOM" id="CLU_1751819_0_0_1"/>
<evidence type="ECO:0000256" key="6">
    <source>
        <dbReference type="ARBA" id="ARBA00017067"/>
    </source>
</evidence>
<evidence type="ECO:0000313" key="12">
    <source>
        <dbReference type="Proteomes" id="UP000015102"/>
    </source>
</evidence>
<evidence type="ECO:0000256" key="1">
    <source>
        <dbReference type="ARBA" id="ARBA00000644"/>
    </source>
</evidence>
<dbReference type="InterPro" id="IPR006148">
    <property type="entry name" value="Glc/Gal-6P_isomerase"/>
</dbReference>
<dbReference type="PROSITE" id="PS01161">
    <property type="entry name" value="GLC_GALNAC_ISOMERASE"/>
    <property type="match status" value="1"/>
</dbReference>
<evidence type="ECO:0000256" key="3">
    <source>
        <dbReference type="ARBA" id="ARBA00005526"/>
    </source>
</evidence>
<comment type="pathway">
    <text evidence="2">Nucleotide-sugar biosynthesis; UDP-N-acetyl-alpha-D-glucosamine biosynthesis; alpha-D-glucosamine 6-phosphate from D-fructose 6-phosphate: step 1/1.</text>
</comment>
<keyword evidence="12" id="KW-1185">Reference proteome</keyword>
<comment type="subunit">
    <text evidence="4">Homohexamer.</text>
</comment>
<evidence type="ECO:0000256" key="2">
    <source>
        <dbReference type="ARBA" id="ARBA00004775"/>
    </source>
</evidence>
<evidence type="ECO:0000256" key="9">
    <source>
        <dbReference type="ARBA" id="ARBA00050047"/>
    </source>
</evidence>
<protein>
    <recommendedName>
        <fullName evidence="6">Glucosamine-6-phosphate deaminase</fullName>
        <ecNumber evidence="5">3.5.99.6</ecNumber>
    </recommendedName>
    <alternativeName>
        <fullName evidence="9">Glucosamine-6-phosphate isomerase</fullName>
    </alternativeName>
</protein>
<dbReference type="InterPro" id="IPR004547">
    <property type="entry name" value="Glucosamine6P_isomerase"/>
</dbReference>
<evidence type="ECO:0000256" key="8">
    <source>
        <dbReference type="ARBA" id="ARBA00049961"/>
    </source>
</evidence>
<evidence type="ECO:0000256" key="4">
    <source>
        <dbReference type="ARBA" id="ARBA00011643"/>
    </source>
</evidence>
<evidence type="ECO:0000256" key="5">
    <source>
        <dbReference type="ARBA" id="ARBA00012680"/>
    </source>
</evidence>
<dbReference type="Gene3D" id="3.40.50.1360">
    <property type="match status" value="1"/>
</dbReference>
<dbReference type="AlphaFoldDB" id="T1H155"/>
<feature type="domain" description="Glucosamine/galactosamine-6-phosphate isomerase" evidence="10">
    <location>
        <begin position="9"/>
        <end position="134"/>
    </location>
</feature>
<dbReference type="Proteomes" id="UP000015102">
    <property type="component" value="Unassembled WGS sequence"/>
</dbReference>
<comment type="catalytic activity">
    <reaction evidence="1">
        <text>alpha-D-glucosamine 6-phosphate + H2O = beta-D-fructose 6-phosphate + NH4(+)</text>
        <dbReference type="Rhea" id="RHEA:12172"/>
        <dbReference type="ChEBI" id="CHEBI:15377"/>
        <dbReference type="ChEBI" id="CHEBI:28938"/>
        <dbReference type="ChEBI" id="CHEBI:57634"/>
        <dbReference type="ChEBI" id="CHEBI:75989"/>
        <dbReference type="EC" id="3.5.99.6"/>
    </reaction>
</comment>
<dbReference type="InterPro" id="IPR018321">
    <property type="entry name" value="Glucosamine6P_isomerase_CS"/>
</dbReference>
<dbReference type="PANTHER" id="PTHR11280">
    <property type="entry name" value="GLUCOSAMINE-6-PHOSPHATE ISOMERASE"/>
    <property type="match status" value="1"/>
</dbReference>
<dbReference type="EMBL" id="CAQQ02195246">
    <property type="status" value="NOT_ANNOTATED_CDS"/>
    <property type="molecule type" value="Genomic_DNA"/>
</dbReference>
<accession>T1H155</accession>
<evidence type="ECO:0000259" key="10">
    <source>
        <dbReference type="Pfam" id="PF01182"/>
    </source>
</evidence>
<dbReference type="GO" id="GO:0005975">
    <property type="term" value="P:carbohydrate metabolic process"/>
    <property type="evidence" value="ECO:0007669"/>
    <property type="project" value="InterPro"/>
</dbReference>
<organism evidence="11 12">
    <name type="scientific">Megaselia scalaris</name>
    <name type="common">Humpbacked fly</name>
    <name type="synonym">Phora scalaris</name>
    <dbReference type="NCBI Taxonomy" id="36166"/>
    <lineage>
        <taxon>Eukaryota</taxon>
        <taxon>Metazoa</taxon>
        <taxon>Ecdysozoa</taxon>
        <taxon>Arthropoda</taxon>
        <taxon>Hexapoda</taxon>
        <taxon>Insecta</taxon>
        <taxon>Pterygota</taxon>
        <taxon>Neoptera</taxon>
        <taxon>Endopterygota</taxon>
        <taxon>Diptera</taxon>
        <taxon>Brachycera</taxon>
        <taxon>Muscomorpha</taxon>
        <taxon>Platypezoidea</taxon>
        <taxon>Phoridae</taxon>
        <taxon>Megaseliini</taxon>
        <taxon>Megaselia</taxon>
    </lineage>
</organism>
<dbReference type="InterPro" id="IPR037171">
    <property type="entry name" value="NagB/RpiA_transferase-like"/>
</dbReference>
<comment type="function">
    <text evidence="8">Catalyzes the reversible conversion of alpha-D-glucosamine 6-phosphate (GlcN-6P) into beta-D-fructose 6-phosphate (Fru-6P) and ammonium ion, a regulatory reaction step in de novo uridine diphosphate-N-acetyl-alpha-D-glucosamine (UDP-GlcNAc) biosynthesis via hexosamine pathway.</text>
</comment>
<dbReference type="EnsemblMetazoa" id="MESCA009908-RA">
    <property type="protein sequence ID" value="MESCA009908-PA"/>
    <property type="gene ID" value="MESCA009908"/>
</dbReference>
<evidence type="ECO:0000313" key="11">
    <source>
        <dbReference type="EnsemblMetazoa" id="MESCA009908-PA"/>
    </source>
</evidence>
<dbReference type="GO" id="GO:0042802">
    <property type="term" value="F:identical protein binding"/>
    <property type="evidence" value="ECO:0007669"/>
    <property type="project" value="TreeGrafter"/>
</dbReference>
<reference evidence="12" key="1">
    <citation type="submission" date="2013-02" db="EMBL/GenBank/DDBJ databases">
        <authorList>
            <person name="Hughes D."/>
        </authorList>
    </citation>
    <scope>NUCLEOTIDE SEQUENCE</scope>
    <source>
        <strain>Durham</strain>
        <strain evidence="12">NC isolate 2 -- Noor lab</strain>
    </source>
</reference>
<keyword evidence="7" id="KW-0378">Hydrolase</keyword>
<dbReference type="PANTHER" id="PTHR11280:SF5">
    <property type="entry name" value="GLUCOSAMINE-6-PHOSPHATE ISOMERASE"/>
    <property type="match status" value="1"/>
</dbReference>
<dbReference type="GO" id="GO:0006043">
    <property type="term" value="P:glucosamine catabolic process"/>
    <property type="evidence" value="ECO:0007669"/>
    <property type="project" value="TreeGrafter"/>
</dbReference>
<sequence length="149" mass="16598">MKIILCITAQAAYEVAPNVLTRHIRKKPSSIVGLATGRTMEAIYKILYLQNGLNFSDITTFNLDEYVGLSCTDTHSYRYYMQQHLFDLVNTRTDLYPNGVASFPEAETQAYEEIITAKGGIDLQLLGIGENGHIGFNEPLSSLMSLTMP</sequence>
<dbReference type="GO" id="GO:0006046">
    <property type="term" value="P:N-acetylglucosamine catabolic process"/>
    <property type="evidence" value="ECO:0007669"/>
    <property type="project" value="TreeGrafter"/>
</dbReference>
<dbReference type="GO" id="GO:0004342">
    <property type="term" value="F:glucosamine-6-phosphate deaminase activity"/>
    <property type="evidence" value="ECO:0007669"/>
    <property type="project" value="UniProtKB-EC"/>
</dbReference>
<name>T1H155_MEGSC</name>
<dbReference type="EC" id="3.5.99.6" evidence="5"/>
<dbReference type="GO" id="GO:0019262">
    <property type="term" value="P:N-acetylneuraminate catabolic process"/>
    <property type="evidence" value="ECO:0007669"/>
    <property type="project" value="TreeGrafter"/>
</dbReference>
<reference evidence="11" key="2">
    <citation type="submission" date="2015-06" db="UniProtKB">
        <authorList>
            <consortium name="EnsemblMetazoa"/>
        </authorList>
    </citation>
    <scope>IDENTIFICATION</scope>
</reference>
<dbReference type="Pfam" id="PF01182">
    <property type="entry name" value="Glucosamine_iso"/>
    <property type="match status" value="1"/>
</dbReference>
<dbReference type="SUPFAM" id="SSF100950">
    <property type="entry name" value="NagB/RpiA/CoA transferase-like"/>
    <property type="match status" value="1"/>
</dbReference>
<dbReference type="GO" id="GO:0005737">
    <property type="term" value="C:cytoplasm"/>
    <property type="evidence" value="ECO:0007669"/>
    <property type="project" value="TreeGrafter"/>
</dbReference>
<proteinExistence type="inferred from homology"/>
<dbReference type="STRING" id="36166.T1H155"/>
<evidence type="ECO:0000256" key="7">
    <source>
        <dbReference type="ARBA" id="ARBA00022801"/>
    </source>
</evidence>